<gene>
    <name evidence="4" type="ORF">GCM10009850_077010</name>
</gene>
<dbReference type="PROSITE" id="PS00470">
    <property type="entry name" value="IDH_IMDH"/>
    <property type="match status" value="1"/>
</dbReference>
<evidence type="ECO:0000256" key="1">
    <source>
        <dbReference type="ARBA" id="ARBA00007769"/>
    </source>
</evidence>
<proteinExistence type="inferred from homology"/>
<dbReference type="PANTHER" id="PTHR11835:SF34">
    <property type="entry name" value="ISOCITRATE DEHYDROGENASE [NAD] SUBUNIT ALPHA, MITOCHONDRIAL"/>
    <property type="match status" value="1"/>
</dbReference>
<keyword evidence="2" id="KW-0560">Oxidoreductase</keyword>
<dbReference type="Proteomes" id="UP001499843">
    <property type="component" value="Unassembled WGS sequence"/>
</dbReference>
<evidence type="ECO:0000313" key="4">
    <source>
        <dbReference type="EMBL" id="GAA2212239.1"/>
    </source>
</evidence>
<dbReference type="InterPro" id="IPR024084">
    <property type="entry name" value="IsoPropMal-DH-like_dom"/>
</dbReference>
<dbReference type="SUPFAM" id="SSF53659">
    <property type="entry name" value="Isocitrate/Isopropylmalate dehydrogenase-like"/>
    <property type="match status" value="1"/>
</dbReference>
<comment type="caution">
    <text evidence="4">The sequence shown here is derived from an EMBL/GenBank/DDBJ whole genome shotgun (WGS) entry which is preliminary data.</text>
</comment>
<evidence type="ECO:0000313" key="5">
    <source>
        <dbReference type="Proteomes" id="UP001499843"/>
    </source>
</evidence>
<dbReference type="EMBL" id="BAAAQX010000025">
    <property type="protein sequence ID" value="GAA2212239.1"/>
    <property type="molecule type" value="Genomic_DNA"/>
</dbReference>
<evidence type="ECO:0000256" key="2">
    <source>
        <dbReference type="ARBA" id="ARBA00023002"/>
    </source>
</evidence>
<evidence type="ECO:0000259" key="3">
    <source>
        <dbReference type="SMART" id="SM01329"/>
    </source>
</evidence>
<organism evidence="4 5">
    <name type="scientific">Nonomuraea monospora</name>
    <dbReference type="NCBI Taxonomy" id="568818"/>
    <lineage>
        <taxon>Bacteria</taxon>
        <taxon>Bacillati</taxon>
        <taxon>Actinomycetota</taxon>
        <taxon>Actinomycetes</taxon>
        <taxon>Streptosporangiales</taxon>
        <taxon>Streptosporangiaceae</taxon>
        <taxon>Nonomuraea</taxon>
    </lineage>
</organism>
<sequence>MTSPYRLGVLEGDGIGPEIVPASVLVVDAALAAAGAPPVEWADLPLGAAAIGTHGDAVPESTLTALEGLEAWLLGPHDSAAYPEPHRSRLNPSGTIRKRFDLFANIRPAKSFDGADAVVPGTDLVIVRENTQGFYADRSTYKGTGEFMPTPDVAIAMGIITRPAVERIAVEAFELASRRRGKVTIVHKANVLKLTTGLFRDVCREVAARYPRVAVDDFHIDAMTVHLVRRANDFDVIVTENMFGDILSDLTGELAGSLGIAPSINASHERCMAQAAHGSAPDIAGRDLANPIAMILSSAMLLDWLGARHQDPALSRAAALIEDAVADTVRGGTRTRDMGGTAGTRAFAEAVAAGVKR</sequence>
<feature type="domain" description="Isopropylmalate dehydrogenase-like" evidence="3">
    <location>
        <begin position="6"/>
        <end position="351"/>
    </location>
</feature>
<dbReference type="InterPro" id="IPR019818">
    <property type="entry name" value="IsoCit/isopropylmalate_DH_CS"/>
</dbReference>
<keyword evidence="5" id="KW-1185">Reference proteome</keyword>
<dbReference type="RefSeq" id="WP_344486352.1">
    <property type="nucleotide sequence ID" value="NZ_BAAAQX010000025.1"/>
</dbReference>
<dbReference type="Pfam" id="PF00180">
    <property type="entry name" value="Iso_dh"/>
    <property type="match status" value="1"/>
</dbReference>
<dbReference type="SMART" id="SM01329">
    <property type="entry name" value="Iso_dh"/>
    <property type="match status" value="1"/>
</dbReference>
<dbReference type="PANTHER" id="PTHR11835">
    <property type="entry name" value="DECARBOXYLATING DEHYDROGENASES-ISOCITRATE, ISOPROPYLMALATE, TARTRATE"/>
    <property type="match status" value="1"/>
</dbReference>
<reference evidence="4 5" key="1">
    <citation type="journal article" date="2019" name="Int. J. Syst. Evol. Microbiol.">
        <title>The Global Catalogue of Microorganisms (GCM) 10K type strain sequencing project: providing services to taxonomists for standard genome sequencing and annotation.</title>
        <authorList>
            <consortium name="The Broad Institute Genomics Platform"/>
            <consortium name="The Broad Institute Genome Sequencing Center for Infectious Disease"/>
            <person name="Wu L."/>
            <person name="Ma J."/>
        </authorList>
    </citation>
    <scope>NUCLEOTIDE SEQUENCE [LARGE SCALE GENOMIC DNA]</scope>
    <source>
        <strain evidence="4 5">JCM 16114</strain>
    </source>
</reference>
<comment type="similarity">
    <text evidence="1">Belongs to the isocitrate and isopropylmalate dehydrogenases family.</text>
</comment>
<dbReference type="Gene3D" id="3.40.718.10">
    <property type="entry name" value="Isopropylmalate Dehydrogenase"/>
    <property type="match status" value="1"/>
</dbReference>
<protein>
    <submittedName>
        <fullName evidence="4">Isocitrate/isopropylmalate dehydrogenase family protein</fullName>
    </submittedName>
</protein>
<accession>A0ABN3CSC1</accession>
<name>A0ABN3CSC1_9ACTN</name>